<evidence type="ECO:0000256" key="2">
    <source>
        <dbReference type="ARBA" id="ARBA00022723"/>
    </source>
</evidence>
<proteinExistence type="predicted"/>
<dbReference type="PANTHER" id="PTHR24406">
    <property type="entry name" value="TRANSCRIPTIONAL REPRESSOR CTCFL-RELATED"/>
    <property type="match status" value="1"/>
</dbReference>
<feature type="region of interest" description="Disordered" evidence="7">
    <location>
        <begin position="942"/>
        <end position="990"/>
    </location>
</feature>
<organism evidence="9 10">
    <name type="scientific">Elsinoe ampelina</name>
    <dbReference type="NCBI Taxonomy" id="302913"/>
    <lineage>
        <taxon>Eukaryota</taxon>
        <taxon>Fungi</taxon>
        <taxon>Dikarya</taxon>
        <taxon>Ascomycota</taxon>
        <taxon>Pezizomycotina</taxon>
        <taxon>Dothideomycetes</taxon>
        <taxon>Dothideomycetidae</taxon>
        <taxon>Myriangiales</taxon>
        <taxon>Elsinoaceae</taxon>
        <taxon>Elsinoe</taxon>
    </lineage>
</organism>
<dbReference type="GO" id="GO:0005634">
    <property type="term" value="C:nucleus"/>
    <property type="evidence" value="ECO:0007669"/>
    <property type="project" value="UniProtKB-SubCell"/>
</dbReference>
<dbReference type="EMBL" id="ML992510">
    <property type="protein sequence ID" value="KAF2221497.1"/>
    <property type="molecule type" value="Genomic_DNA"/>
</dbReference>
<dbReference type="OrthoDB" id="4369634at2759"/>
<dbReference type="InterPro" id="IPR050888">
    <property type="entry name" value="ZnF_C2H2-type_TF"/>
</dbReference>
<dbReference type="Proteomes" id="UP000799538">
    <property type="component" value="Unassembled WGS sequence"/>
</dbReference>
<feature type="region of interest" description="Disordered" evidence="7">
    <location>
        <begin position="1"/>
        <end position="26"/>
    </location>
</feature>
<comment type="subcellular location">
    <subcellularLocation>
        <location evidence="1">Nucleus</location>
    </subcellularLocation>
</comment>
<evidence type="ECO:0000256" key="1">
    <source>
        <dbReference type="ARBA" id="ARBA00004123"/>
    </source>
</evidence>
<dbReference type="AlphaFoldDB" id="A0A6A6G747"/>
<dbReference type="PROSITE" id="PS00028">
    <property type="entry name" value="ZINC_FINGER_C2H2_1"/>
    <property type="match status" value="1"/>
</dbReference>
<evidence type="ECO:0000259" key="8">
    <source>
        <dbReference type="PROSITE" id="PS00028"/>
    </source>
</evidence>
<evidence type="ECO:0000256" key="7">
    <source>
        <dbReference type="SAM" id="MobiDB-lite"/>
    </source>
</evidence>
<evidence type="ECO:0000313" key="9">
    <source>
        <dbReference type="EMBL" id="KAF2221497.1"/>
    </source>
</evidence>
<keyword evidence="6" id="KW-0539">Nucleus</keyword>
<feature type="compositionally biased region" description="Acidic residues" evidence="7">
    <location>
        <begin position="1"/>
        <end position="14"/>
    </location>
</feature>
<keyword evidence="3" id="KW-0677">Repeat</keyword>
<protein>
    <recommendedName>
        <fullName evidence="8">C2H2-type domain-containing protein</fullName>
    </recommendedName>
</protein>
<dbReference type="InterPro" id="IPR013087">
    <property type="entry name" value="Znf_C2H2_type"/>
</dbReference>
<reference evidence="10" key="1">
    <citation type="journal article" date="2020" name="Stud. Mycol.">
        <title>101 Dothideomycetes genomes: A test case for predicting lifestyles and emergence of pathogens.</title>
        <authorList>
            <person name="Haridas S."/>
            <person name="Albert R."/>
            <person name="Binder M."/>
            <person name="Bloem J."/>
            <person name="LaButti K."/>
            <person name="Salamov A."/>
            <person name="Andreopoulos B."/>
            <person name="Baker S."/>
            <person name="Barry K."/>
            <person name="Bills G."/>
            <person name="Bluhm B."/>
            <person name="Cannon C."/>
            <person name="Castanera R."/>
            <person name="Culley D."/>
            <person name="Daum C."/>
            <person name="Ezra D."/>
            <person name="Gonzalez J."/>
            <person name="Henrissat B."/>
            <person name="Kuo A."/>
            <person name="Liang C."/>
            <person name="Lipzen A."/>
            <person name="Lutzoni F."/>
            <person name="Magnuson J."/>
            <person name="Mondo S."/>
            <person name="Nolan M."/>
            <person name="Ohm R."/>
            <person name="Pangilinan J."/>
            <person name="Park H.-J."/>
            <person name="Ramirez L."/>
            <person name="Alfaro M."/>
            <person name="Sun H."/>
            <person name="Tritt A."/>
            <person name="Yoshinaga Y."/>
            <person name="Zwiers L.-H."/>
            <person name="Turgeon B."/>
            <person name="Goodwin S."/>
            <person name="Spatafora J."/>
            <person name="Crous P."/>
            <person name="Grigoriev I."/>
        </authorList>
    </citation>
    <scope>NUCLEOTIDE SEQUENCE [LARGE SCALE GENOMIC DNA]</scope>
    <source>
        <strain evidence="10">CECT 20119</strain>
    </source>
</reference>
<keyword evidence="2" id="KW-0479">Metal-binding</keyword>
<feature type="domain" description="C2H2-type" evidence="8">
    <location>
        <begin position="788"/>
        <end position="811"/>
    </location>
</feature>
<dbReference type="SMART" id="SM00355">
    <property type="entry name" value="ZnF_C2H2"/>
    <property type="match status" value="5"/>
</dbReference>
<accession>A0A6A6G747</accession>
<evidence type="ECO:0000256" key="3">
    <source>
        <dbReference type="ARBA" id="ARBA00022737"/>
    </source>
</evidence>
<feature type="compositionally biased region" description="Acidic residues" evidence="7">
    <location>
        <begin position="960"/>
        <end position="976"/>
    </location>
</feature>
<keyword evidence="5" id="KW-0862">Zinc</keyword>
<evidence type="ECO:0000256" key="4">
    <source>
        <dbReference type="ARBA" id="ARBA00022771"/>
    </source>
</evidence>
<keyword evidence="10" id="KW-1185">Reference proteome</keyword>
<dbReference type="Gene3D" id="3.30.160.60">
    <property type="entry name" value="Classic Zinc Finger"/>
    <property type="match status" value="1"/>
</dbReference>
<keyword evidence="4" id="KW-0863">Zinc-finger</keyword>
<name>A0A6A6G747_9PEZI</name>
<sequence length="990" mass="111696">MDDLNSSDFEDLPDEHDKSIFKPNPNVGKRVSEAILLNQATDRPLSKKNARQLTFARGAPKTREAQQSVMAVWDTFCQTIKHDIKQCPSGEQIFRFIDVRARHTRPGLKGKTQPSLSVIRGIWRRLIDLLKFRHEDLPTNYTTYWVNRIGMHLDQLVTQKVLVRGTWFKRQWLGYKVIHRISEVWIDRALAEGCLSWDRVLLKLLGVVLQASCACRSGDIARSSLYTGMECLCWEHLSLTFKDNKRTGSVDDLSLKVTLEFTKGHKSANNESVVVFIDPMSDPSQNVVCVVKLLLVVALRFGRVKHTSLDAVLAEAAARRDGEVQWSAPKTPVLCQMARGISTLSYDKPAHQSQIRNALQDMSLAAGILVPVNTRFIRNGALRDVAYLSKSIKGVSDRCTALVANHTTKALDKGTNQDYIGHLQAPIWNMRAVDPFENRLAPKFADTPFNAPKFTQSDIDEYMDKQKMNKEDNLQRTKAGKQLKKAAESAWRLEQQDALISRPRPAQALRTKTASEVNKPVNAALPKKAMEDLHTSTVAKPVNQPRTTSKSISMPPKQTQHHANFSTVDGPETHISTQVTVPAPSKSTFMSMAPRINTTHVENQHSSFSVPPESAMDESNIDPLLLLDDIETLDVDEEQLDWIRDLIDQTGNAVLDEQLKTDNDAGDSDSDDIDDEAIVHVLTDDLNEPQTGAQNRSKDVKPSELNGNDFVAVFAGINVYRLKRSFDSSNAAVVAQYIPTGNSRDAPTPYLYRCSKCEYTNRWHHVVQTHEVACTKDKSTATKEKHACPYENCKKSYIKEETLKAHISTTHEYVPRPCPRCDDQPEVLFETYNLLQKHLREEHDDLPNPMKCPFSDICGNEKEFTTKKHFKAHLRAPPHLKTPKEIESFVVRKKTTRAKFRQQCPLGTCQQDDVFTSASQLRKHLVKEHDMSVQHAELQVPLTKREEGARKRKAKKAEVEDSDSDEDDDGEDGDDEVMAKAPPAKRARKQ</sequence>
<gene>
    <name evidence="9" type="ORF">BDZ85DRAFT_320676</name>
</gene>
<evidence type="ECO:0000256" key="6">
    <source>
        <dbReference type="ARBA" id="ARBA00023242"/>
    </source>
</evidence>
<evidence type="ECO:0000256" key="5">
    <source>
        <dbReference type="ARBA" id="ARBA00022833"/>
    </source>
</evidence>
<dbReference type="GO" id="GO:0008270">
    <property type="term" value="F:zinc ion binding"/>
    <property type="evidence" value="ECO:0007669"/>
    <property type="project" value="UniProtKB-KW"/>
</dbReference>
<evidence type="ECO:0000313" key="10">
    <source>
        <dbReference type="Proteomes" id="UP000799538"/>
    </source>
</evidence>